<dbReference type="FunFam" id="3.40.50.1980:FF:000018">
    <property type="entry name" value="Iron(III) dicitrate-binding periplasmic protein"/>
    <property type="match status" value="1"/>
</dbReference>
<dbReference type="CDD" id="cd01146">
    <property type="entry name" value="FhuD"/>
    <property type="match status" value="1"/>
</dbReference>
<evidence type="ECO:0000256" key="2">
    <source>
        <dbReference type="ARBA" id="ARBA00008814"/>
    </source>
</evidence>
<dbReference type="InterPro" id="IPR002491">
    <property type="entry name" value="ABC_transptr_periplasmic_BD"/>
</dbReference>
<keyword evidence="3" id="KW-0813">Transport</keyword>
<comment type="similarity">
    <text evidence="2">Belongs to the bacterial solute-binding protein 8 family.</text>
</comment>
<dbReference type="EMBL" id="OBMQ01000009">
    <property type="protein sequence ID" value="SOC16657.1"/>
    <property type="molecule type" value="Genomic_DNA"/>
</dbReference>
<feature type="signal peptide" evidence="7">
    <location>
        <begin position="1"/>
        <end position="27"/>
    </location>
</feature>
<keyword evidence="10" id="KW-1185">Reference proteome</keyword>
<protein>
    <submittedName>
        <fullName evidence="9">Iron complex transport system substrate-binding protein</fullName>
    </submittedName>
</protein>
<dbReference type="RefSeq" id="WP_097074132.1">
    <property type="nucleotide sequence ID" value="NZ_OBMQ01000009.1"/>
</dbReference>
<evidence type="ECO:0000256" key="7">
    <source>
        <dbReference type="SAM" id="SignalP"/>
    </source>
</evidence>
<evidence type="ECO:0000313" key="10">
    <source>
        <dbReference type="Proteomes" id="UP000219636"/>
    </source>
</evidence>
<dbReference type="SUPFAM" id="SSF53807">
    <property type="entry name" value="Helical backbone' metal receptor"/>
    <property type="match status" value="1"/>
</dbReference>
<reference evidence="10" key="1">
    <citation type="submission" date="2017-08" db="EMBL/GenBank/DDBJ databases">
        <authorList>
            <person name="Varghese N."/>
            <person name="Submissions S."/>
        </authorList>
    </citation>
    <scope>NUCLEOTIDE SEQUENCE [LARGE SCALE GENOMIC DNA]</scope>
    <source>
        <strain evidence="10">JC22</strain>
    </source>
</reference>
<accession>A0A285T5L1</accession>
<dbReference type="Pfam" id="PF01497">
    <property type="entry name" value="Peripla_BP_2"/>
    <property type="match status" value="1"/>
</dbReference>
<dbReference type="Proteomes" id="UP000219636">
    <property type="component" value="Unassembled WGS sequence"/>
</dbReference>
<dbReference type="PANTHER" id="PTHR30532">
    <property type="entry name" value="IRON III DICITRATE-BINDING PERIPLASMIC PROTEIN"/>
    <property type="match status" value="1"/>
</dbReference>
<dbReference type="GO" id="GO:1901678">
    <property type="term" value="P:iron coordination entity transport"/>
    <property type="evidence" value="ECO:0007669"/>
    <property type="project" value="UniProtKB-ARBA"/>
</dbReference>
<evidence type="ECO:0000256" key="1">
    <source>
        <dbReference type="ARBA" id="ARBA00004193"/>
    </source>
</evidence>
<evidence type="ECO:0000313" key="9">
    <source>
        <dbReference type="EMBL" id="SOC16657.1"/>
    </source>
</evidence>
<sequence>MLKYIKQQKIFLLSSLLLLAIVLTGCGNDVETSKETTTTTQDETEFNSEVYSVQHAMGITELEKTPEKVVILTNEGTEALLALGVKPVGAVESWLGDPWYDHIKNEMDGVTSVGTEGEPSLETIASLQPDLIIGNKMRHEKIYEQLNTIAPTVFAEDLRGDWKKNFELYAKAINKEAEGKQIIADFDNRVTDLQNKLGDQLQKEVSIVRFMAGDVRIYHKDSFSGVILDQLGFARPESQNIDDFAEKNVTKERTPAMDGDIIFYFSYETGDGEATKLEEEWINDPLFQNLNAVKAGNIHKVDDAIWNTAGGVLAANLMLDDIEKFFLEENK</sequence>
<dbReference type="InterPro" id="IPR051313">
    <property type="entry name" value="Bact_iron-sidero_bind"/>
</dbReference>
<evidence type="ECO:0000256" key="6">
    <source>
        <dbReference type="ARBA" id="ARBA00023288"/>
    </source>
</evidence>
<comment type="subcellular location">
    <subcellularLocation>
        <location evidence="1">Cell membrane</location>
        <topology evidence="1">Lipid-anchor</topology>
    </subcellularLocation>
</comment>
<evidence type="ECO:0000256" key="3">
    <source>
        <dbReference type="ARBA" id="ARBA00022448"/>
    </source>
</evidence>
<dbReference type="GO" id="GO:0005886">
    <property type="term" value="C:plasma membrane"/>
    <property type="evidence" value="ECO:0007669"/>
    <property type="project" value="UniProtKB-SubCell"/>
</dbReference>
<name>A0A285T5L1_9BACL</name>
<feature type="domain" description="Fe/B12 periplasmic-binding" evidence="8">
    <location>
        <begin position="68"/>
        <end position="330"/>
    </location>
</feature>
<dbReference type="FunFam" id="3.40.50.1980:FF:000003">
    <property type="entry name" value="Iron ABC transporter substrate-binding protein"/>
    <property type="match status" value="1"/>
</dbReference>
<dbReference type="PROSITE" id="PS51257">
    <property type="entry name" value="PROKAR_LIPOPROTEIN"/>
    <property type="match status" value="1"/>
</dbReference>
<feature type="chain" id="PRO_5038376502" evidence="7">
    <location>
        <begin position="28"/>
        <end position="331"/>
    </location>
</feature>
<dbReference type="AlphaFoldDB" id="A0A285T5L1"/>
<keyword evidence="6" id="KW-0449">Lipoprotein</keyword>
<gene>
    <name evidence="9" type="ORF">SAMN05880501_10957</name>
</gene>
<keyword evidence="5" id="KW-0564">Palmitate</keyword>
<organism evidence="9 10">
    <name type="scientific">Ureibacillus xyleni</name>
    <dbReference type="NCBI Taxonomy" id="614648"/>
    <lineage>
        <taxon>Bacteria</taxon>
        <taxon>Bacillati</taxon>
        <taxon>Bacillota</taxon>
        <taxon>Bacilli</taxon>
        <taxon>Bacillales</taxon>
        <taxon>Caryophanaceae</taxon>
        <taxon>Ureibacillus</taxon>
    </lineage>
</organism>
<evidence type="ECO:0000256" key="4">
    <source>
        <dbReference type="ARBA" id="ARBA00022729"/>
    </source>
</evidence>
<evidence type="ECO:0000256" key="5">
    <source>
        <dbReference type="ARBA" id="ARBA00023139"/>
    </source>
</evidence>
<dbReference type="GO" id="GO:0030288">
    <property type="term" value="C:outer membrane-bounded periplasmic space"/>
    <property type="evidence" value="ECO:0007669"/>
    <property type="project" value="TreeGrafter"/>
</dbReference>
<evidence type="ECO:0000259" key="8">
    <source>
        <dbReference type="PROSITE" id="PS50983"/>
    </source>
</evidence>
<dbReference type="PANTHER" id="PTHR30532:SF21">
    <property type="entry name" value="SIDEROPHORE-BINDING LIPOPROTEIN YFIY-RELATED"/>
    <property type="match status" value="1"/>
</dbReference>
<dbReference type="PROSITE" id="PS50983">
    <property type="entry name" value="FE_B12_PBP"/>
    <property type="match status" value="1"/>
</dbReference>
<dbReference type="Gene3D" id="3.40.50.1980">
    <property type="entry name" value="Nitrogenase molybdenum iron protein domain"/>
    <property type="match status" value="2"/>
</dbReference>
<dbReference type="OrthoDB" id="9793175at2"/>
<keyword evidence="4 7" id="KW-0732">Signal</keyword>
<proteinExistence type="inferred from homology"/>